<proteinExistence type="inferred from homology"/>
<dbReference type="EMBL" id="KB096365">
    <property type="protein sequence ID" value="ESO05428.1"/>
    <property type="molecule type" value="Genomic_DNA"/>
</dbReference>
<sequence>MTTNLPITPSVTSSRPSPIQLHDIVHCRQASLTTQNQLWQAMNSIQTCCFNHIIILDAKNSPLALLVQTCSSIGRDNSNNKPSATGNNPVDKKDNLASSSNFSNNTPSKDGSSRLKTGATPEKLSKSNLEERRKAQNGSDCILRKDEKSNSNTSTNKNSHSNNFKTSPNKPNCIRTPSMNAEKLTDRHSSVGSYTDKYNFYNEDISTTSLSAAGRYIPNYFNGYLNKLNNNSNNGYFPMDANSQEYLVKNSLYPLYNSIKLQEAIQNASSFPSPSSALSNLYPSIFSYPLSLDPLAAYSANLAAVVQAAAASQVANLPNQQKSPTGATTASGLFKKCNENGLCKEPSCTGSHVSTSHLKSQSPHCTSTNCNQCCDKSTTMFNSSSNINPATASLHAAANLFYPASLPPVPSLCMPPFNPLLLTGGLGASMFNSSLSSPMQLPHQPHGQPLVCNWVQGSEYCGKRFLTSEELLIHLHGHTTESNSPTLPSPPQSSSTINHPHQQQQKQPPMPPLPPQALPPFNPAALPPLPFPLSSYFGVPSSSRTHPSTRSLSSSPSFPHPHLTSAPHHSSSHTNRSRASPNSLFTSARYHPYKSPTLSLTPPNLTAPHANVLSQPFPSLAAYYSPYALYNQHLNSVAAAAAP</sequence>
<evidence type="ECO:0000256" key="2">
    <source>
        <dbReference type="ARBA" id="ARBA00022723"/>
    </source>
</evidence>
<feature type="compositionally biased region" description="Basic and acidic residues" evidence="6">
    <location>
        <begin position="123"/>
        <end position="134"/>
    </location>
</feature>
<keyword evidence="10" id="KW-1185">Reference proteome</keyword>
<evidence type="ECO:0000256" key="1">
    <source>
        <dbReference type="ARBA" id="ARBA00010144"/>
    </source>
</evidence>
<feature type="domain" description="C2H2-type" evidence="7">
    <location>
        <begin position="450"/>
        <end position="483"/>
    </location>
</feature>
<keyword evidence="3 5" id="KW-0863">Zinc-finger</keyword>
<keyword evidence="2" id="KW-0479">Metal-binding</keyword>
<dbReference type="OrthoDB" id="10054079at2759"/>
<dbReference type="GeneID" id="20203812"/>
<evidence type="ECO:0000256" key="5">
    <source>
        <dbReference type="PROSITE-ProRule" id="PRU00042"/>
    </source>
</evidence>
<reference evidence="9" key="3">
    <citation type="submission" date="2015-06" db="UniProtKB">
        <authorList>
            <consortium name="EnsemblMetazoa"/>
        </authorList>
    </citation>
    <scope>IDENTIFICATION</scope>
</reference>
<dbReference type="InterPro" id="IPR051520">
    <property type="entry name" value="Elbow/Noc_ZnFinger"/>
</dbReference>
<feature type="compositionally biased region" description="Polar residues" evidence="6">
    <location>
        <begin position="567"/>
        <end position="586"/>
    </location>
</feature>
<evidence type="ECO:0000259" key="7">
    <source>
        <dbReference type="PROSITE" id="PS50157"/>
    </source>
</evidence>
<reference evidence="10" key="1">
    <citation type="submission" date="2012-12" db="EMBL/GenBank/DDBJ databases">
        <authorList>
            <person name="Hellsten U."/>
            <person name="Grimwood J."/>
            <person name="Chapman J.A."/>
            <person name="Shapiro H."/>
            <person name="Aerts A."/>
            <person name="Otillar R.P."/>
            <person name="Terry A.Y."/>
            <person name="Boore J.L."/>
            <person name="Simakov O."/>
            <person name="Marletaz F."/>
            <person name="Cho S.-J."/>
            <person name="Edsinger-Gonzales E."/>
            <person name="Havlak P."/>
            <person name="Kuo D.-H."/>
            <person name="Larsson T."/>
            <person name="Lv J."/>
            <person name="Arendt D."/>
            <person name="Savage R."/>
            <person name="Osoegawa K."/>
            <person name="de Jong P."/>
            <person name="Lindberg D.R."/>
            <person name="Seaver E.C."/>
            <person name="Weisblat D.A."/>
            <person name="Putnam N.H."/>
            <person name="Grigoriev I.V."/>
            <person name="Rokhsar D.S."/>
        </authorList>
    </citation>
    <scope>NUCLEOTIDE SEQUENCE</scope>
</reference>
<dbReference type="OMA" id="SSFPMVY"/>
<evidence type="ECO:0000313" key="8">
    <source>
        <dbReference type="EMBL" id="ESO05428.1"/>
    </source>
</evidence>
<feature type="compositionally biased region" description="Low complexity" evidence="6">
    <location>
        <begin position="540"/>
        <end position="565"/>
    </location>
</feature>
<dbReference type="PROSITE" id="PS50157">
    <property type="entry name" value="ZINC_FINGER_C2H2_2"/>
    <property type="match status" value="1"/>
</dbReference>
<dbReference type="CTD" id="20203812"/>
<feature type="region of interest" description="Disordered" evidence="6">
    <location>
        <begin position="479"/>
        <end position="524"/>
    </location>
</feature>
<dbReference type="PANTHER" id="PTHR12522">
    <property type="entry name" value="ZINC-FINGER PROTEIN NOLZ1-RELATED"/>
    <property type="match status" value="1"/>
</dbReference>
<evidence type="ECO:0000313" key="10">
    <source>
        <dbReference type="Proteomes" id="UP000015101"/>
    </source>
</evidence>
<feature type="region of interest" description="Disordered" evidence="6">
    <location>
        <begin position="540"/>
        <end position="588"/>
    </location>
</feature>
<dbReference type="AlphaFoldDB" id="T1F4R3"/>
<accession>T1F4R3</accession>
<dbReference type="RefSeq" id="XP_009016743.1">
    <property type="nucleotide sequence ID" value="XM_009018495.1"/>
</dbReference>
<dbReference type="EnsemblMetazoa" id="HelroT171830">
    <property type="protein sequence ID" value="HelroP171830"/>
    <property type="gene ID" value="HelroG171830"/>
</dbReference>
<comment type="similarity">
    <text evidence="1">Belongs to the Elbow/Noc family.</text>
</comment>
<feature type="compositionally biased region" description="Polar residues" evidence="6">
    <location>
        <begin position="96"/>
        <end position="110"/>
    </location>
</feature>
<dbReference type="KEGG" id="hro:HELRODRAFT_171830"/>
<evidence type="ECO:0000256" key="3">
    <source>
        <dbReference type="ARBA" id="ARBA00022771"/>
    </source>
</evidence>
<name>T1F4R3_HELRO</name>
<feature type="compositionally biased region" description="Low complexity" evidence="6">
    <location>
        <begin position="482"/>
        <end position="507"/>
    </location>
</feature>
<dbReference type="PANTHER" id="PTHR12522:SF4">
    <property type="entry name" value="ZINC FINGER PROTEIN ELBOW"/>
    <property type="match status" value="1"/>
</dbReference>
<dbReference type="HOGENOM" id="CLU_425965_0_0_1"/>
<feature type="region of interest" description="Disordered" evidence="6">
    <location>
        <begin position="74"/>
        <end position="176"/>
    </location>
</feature>
<dbReference type="GO" id="GO:0045892">
    <property type="term" value="P:negative regulation of DNA-templated transcription"/>
    <property type="evidence" value="ECO:0000318"/>
    <property type="project" value="GO_Central"/>
</dbReference>
<keyword evidence="4" id="KW-0862">Zinc</keyword>
<feature type="compositionally biased region" description="Polar residues" evidence="6">
    <location>
        <begin position="74"/>
        <end position="88"/>
    </location>
</feature>
<feature type="compositionally biased region" description="Low complexity" evidence="6">
    <location>
        <begin position="150"/>
        <end position="167"/>
    </location>
</feature>
<evidence type="ECO:0000313" key="9">
    <source>
        <dbReference type="EnsemblMetazoa" id="HelroP171830"/>
    </source>
</evidence>
<dbReference type="Proteomes" id="UP000015101">
    <property type="component" value="Unassembled WGS sequence"/>
</dbReference>
<feature type="compositionally biased region" description="Pro residues" evidence="6">
    <location>
        <begin position="508"/>
        <end position="524"/>
    </location>
</feature>
<dbReference type="InterPro" id="IPR013087">
    <property type="entry name" value="Znf_C2H2_type"/>
</dbReference>
<dbReference type="GO" id="GO:0008270">
    <property type="term" value="F:zinc ion binding"/>
    <property type="evidence" value="ECO:0007669"/>
    <property type="project" value="UniProtKB-KW"/>
</dbReference>
<dbReference type="GO" id="GO:0005634">
    <property type="term" value="C:nucleus"/>
    <property type="evidence" value="ECO:0000318"/>
    <property type="project" value="GO_Central"/>
</dbReference>
<protein>
    <recommendedName>
        <fullName evidence="7">C2H2-type domain-containing protein</fullName>
    </recommendedName>
</protein>
<dbReference type="InParanoid" id="T1F4R3"/>
<reference evidence="8 10" key="2">
    <citation type="journal article" date="2013" name="Nature">
        <title>Insights into bilaterian evolution from three spiralian genomes.</title>
        <authorList>
            <person name="Simakov O."/>
            <person name="Marletaz F."/>
            <person name="Cho S.J."/>
            <person name="Edsinger-Gonzales E."/>
            <person name="Havlak P."/>
            <person name="Hellsten U."/>
            <person name="Kuo D.H."/>
            <person name="Larsson T."/>
            <person name="Lv J."/>
            <person name="Arendt D."/>
            <person name="Savage R."/>
            <person name="Osoegawa K."/>
            <person name="de Jong P."/>
            <person name="Grimwood J."/>
            <person name="Chapman J.A."/>
            <person name="Shapiro H."/>
            <person name="Aerts A."/>
            <person name="Otillar R.P."/>
            <person name="Terry A.Y."/>
            <person name="Boore J.L."/>
            <person name="Grigoriev I.V."/>
            <person name="Lindberg D.R."/>
            <person name="Seaver E.C."/>
            <person name="Weisblat D.A."/>
            <person name="Putnam N.H."/>
            <person name="Rokhsar D.S."/>
        </authorList>
    </citation>
    <scope>NUCLEOTIDE SEQUENCE</scope>
</reference>
<dbReference type="eggNOG" id="ENOG502QUYV">
    <property type="taxonomic scope" value="Eukaryota"/>
</dbReference>
<evidence type="ECO:0000256" key="4">
    <source>
        <dbReference type="ARBA" id="ARBA00022833"/>
    </source>
</evidence>
<dbReference type="EMBL" id="AMQM01003938">
    <property type="status" value="NOT_ANNOTATED_CDS"/>
    <property type="molecule type" value="Genomic_DNA"/>
</dbReference>
<organism evidence="9 10">
    <name type="scientific">Helobdella robusta</name>
    <name type="common">Californian leech</name>
    <dbReference type="NCBI Taxonomy" id="6412"/>
    <lineage>
        <taxon>Eukaryota</taxon>
        <taxon>Metazoa</taxon>
        <taxon>Spiralia</taxon>
        <taxon>Lophotrochozoa</taxon>
        <taxon>Annelida</taxon>
        <taxon>Clitellata</taxon>
        <taxon>Hirudinea</taxon>
        <taxon>Rhynchobdellida</taxon>
        <taxon>Glossiphoniidae</taxon>
        <taxon>Helobdella</taxon>
    </lineage>
</organism>
<evidence type="ECO:0000256" key="6">
    <source>
        <dbReference type="SAM" id="MobiDB-lite"/>
    </source>
</evidence>
<gene>
    <name evidence="9" type="primary">20203812</name>
    <name evidence="8" type="ORF">HELRODRAFT_171830</name>
</gene>
<dbReference type="FunCoup" id="T1F4R3">
    <property type="interactions" value="226"/>
</dbReference>